<gene>
    <name evidence="6" type="ORF">ETH_00014205</name>
</gene>
<dbReference type="CDD" id="cd00038">
    <property type="entry name" value="CAP_ED"/>
    <property type="match status" value="4"/>
</dbReference>
<organism evidence="6 7">
    <name type="scientific">Eimeria tenella</name>
    <name type="common">Coccidian parasite</name>
    <dbReference type="NCBI Taxonomy" id="5802"/>
    <lineage>
        <taxon>Eukaryota</taxon>
        <taxon>Sar</taxon>
        <taxon>Alveolata</taxon>
        <taxon>Apicomplexa</taxon>
        <taxon>Conoidasida</taxon>
        <taxon>Coccidia</taxon>
        <taxon>Eucoccidiorida</taxon>
        <taxon>Eimeriorina</taxon>
        <taxon>Eimeriidae</taxon>
        <taxon>Eimeria</taxon>
    </lineage>
</organism>
<feature type="domain" description="Cyclic nucleotide-binding" evidence="4">
    <location>
        <begin position="1466"/>
        <end position="1570"/>
    </location>
</feature>
<feature type="compositionally biased region" description="Basic and acidic residues" evidence="3">
    <location>
        <begin position="1378"/>
        <end position="1388"/>
    </location>
</feature>
<feature type="domain" description="Cyclic nucleotide-binding" evidence="4">
    <location>
        <begin position="1618"/>
        <end position="1723"/>
    </location>
</feature>
<evidence type="ECO:0000313" key="6">
    <source>
        <dbReference type="EMBL" id="CDJ42511.1"/>
    </source>
</evidence>
<dbReference type="PANTHER" id="PTHR11635:SF152">
    <property type="entry name" value="CAMP-DEPENDENT PROTEIN KINASE TYPE I REGULATORY SUBUNIT-RELATED"/>
    <property type="match status" value="1"/>
</dbReference>
<feature type="coiled-coil region" evidence="2">
    <location>
        <begin position="331"/>
        <end position="379"/>
    </location>
</feature>
<dbReference type="SUPFAM" id="SSF51206">
    <property type="entry name" value="cAMP-binding domain-like"/>
    <property type="match status" value="4"/>
</dbReference>
<dbReference type="Gene3D" id="2.60.120.10">
    <property type="entry name" value="Jelly Rolls"/>
    <property type="match status" value="4"/>
</dbReference>
<dbReference type="GO" id="GO:0005509">
    <property type="term" value="F:calcium ion binding"/>
    <property type="evidence" value="ECO:0007669"/>
    <property type="project" value="InterPro"/>
</dbReference>
<dbReference type="GeneID" id="25251998"/>
<feature type="coiled-coil region" evidence="2">
    <location>
        <begin position="89"/>
        <end position="116"/>
    </location>
</feature>
<dbReference type="InterPro" id="IPR050503">
    <property type="entry name" value="cAMP-dep_PK_reg_su-like"/>
</dbReference>
<dbReference type="VEuPathDB" id="ToxoDB:ETH_00014205"/>
<feature type="domain" description="Cyclic nucleotide-binding" evidence="4">
    <location>
        <begin position="1274"/>
        <end position="1346"/>
    </location>
</feature>
<keyword evidence="6" id="KW-0808">Transferase</keyword>
<evidence type="ECO:0000256" key="2">
    <source>
        <dbReference type="SAM" id="Coils"/>
    </source>
</evidence>
<feature type="compositionally biased region" description="Basic and acidic residues" evidence="3">
    <location>
        <begin position="1782"/>
        <end position="1821"/>
    </location>
</feature>
<feature type="compositionally biased region" description="Low complexity" evidence="3">
    <location>
        <begin position="12"/>
        <end position="34"/>
    </location>
</feature>
<accession>U6KX28</accession>
<dbReference type="InterPro" id="IPR002048">
    <property type="entry name" value="EF_hand_dom"/>
</dbReference>
<evidence type="ECO:0000259" key="5">
    <source>
        <dbReference type="PROSITE" id="PS50222"/>
    </source>
</evidence>
<dbReference type="VEuPathDB" id="ToxoDB:ETH2_1586400"/>
<reference evidence="6" key="2">
    <citation type="submission" date="2013-10" db="EMBL/GenBank/DDBJ databases">
        <authorList>
            <person name="Aslett M."/>
        </authorList>
    </citation>
    <scope>NUCLEOTIDE SEQUENCE [LARGE SCALE GENOMIC DNA]</scope>
    <source>
        <strain evidence="6">Houghton</strain>
    </source>
</reference>
<dbReference type="PROSITE" id="PS50222">
    <property type="entry name" value="EF_HAND_2"/>
    <property type="match status" value="2"/>
</dbReference>
<dbReference type="PROSITE" id="PS00889">
    <property type="entry name" value="CNMP_BINDING_2"/>
    <property type="match status" value="1"/>
</dbReference>
<dbReference type="InterPro" id="IPR014710">
    <property type="entry name" value="RmlC-like_jellyroll"/>
</dbReference>
<dbReference type="GO" id="GO:0005952">
    <property type="term" value="C:cAMP-dependent protein kinase complex"/>
    <property type="evidence" value="ECO:0007669"/>
    <property type="project" value="InterPro"/>
</dbReference>
<dbReference type="GO" id="GO:0016301">
    <property type="term" value="F:kinase activity"/>
    <property type="evidence" value="ECO:0007669"/>
    <property type="project" value="UniProtKB-KW"/>
</dbReference>
<dbReference type="PROSITE" id="PS50042">
    <property type="entry name" value="CNMP_BINDING_3"/>
    <property type="match status" value="4"/>
</dbReference>
<dbReference type="GO" id="GO:0005829">
    <property type="term" value="C:cytosol"/>
    <property type="evidence" value="ECO:0007669"/>
    <property type="project" value="TreeGrafter"/>
</dbReference>
<feature type="domain" description="Cyclic nucleotide-binding" evidence="4">
    <location>
        <begin position="1138"/>
        <end position="1253"/>
    </location>
</feature>
<dbReference type="OMA" id="ARWAMAQ"/>
<dbReference type="PROSITE" id="PS00018">
    <property type="entry name" value="EF_HAND_1"/>
    <property type="match status" value="1"/>
</dbReference>
<dbReference type="InterPro" id="IPR000595">
    <property type="entry name" value="cNMP-bd_dom"/>
</dbReference>
<dbReference type="SMART" id="SM00100">
    <property type="entry name" value="cNMP"/>
    <property type="match status" value="4"/>
</dbReference>
<dbReference type="SUPFAM" id="SSF47473">
    <property type="entry name" value="EF-hand"/>
    <property type="match status" value="2"/>
</dbReference>
<feature type="region of interest" description="Disordered" evidence="3">
    <location>
        <begin position="1364"/>
        <end position="1413"/>
    </location>
</feature>
<dbReference type="PANTHER" id="PTHR11635">
    <property type="entry name" value="CAMP-DEPENDENT PROTEIN KINASE REGULATORY CHAIN"/>
    <property type="match status" value="1"/>
</dbReference>
<dbReference type="InterPro" id="IPR018490">
    <property type="entry name" value="cNMP-bd_dom_sf"/>
</dbReference>
<dbReference type="InterPro" id="IPR018488">
    <property type="entry name" value="cNMP-bd_CS"/>
</dbReference>
<evidence type="ECO:0000259" key="4">
    <source>
        <dbReference type="PROSITE" id="PS50042"/>
    </source>
</evidence>
<feature type="region of interest" description="Disordered" evidence="3">
    <location>
        <begin position="1"/>
        <end position="55"/>
    </location>
</feature>
<feature type="region of interest" description="Disordered" evidence="3">
    <location>
        <begin position="1759"/>
        <end position="1843"/>
    </location>
</feature>
<dbReference type="OrthoDB" id="417078at2759"/>
<feature type="domain" description="EF-hand" evidence="5">
    <location>
        <begin position="1871"/>
        <end position="1906"/>
    </location>
</feature>
<dbReference type="RefSeq" id="XP_013233261.1">
    <property type="nucleotide sequence ID" value="XM_013377807.1"/>
</dbReference>
<evidence type="ECO:0000313" key="7">
    <source>
        <dbReference type="Proteomes" id="UP000030747"/>
    </source>
</evidence>
<feature type="compositionally biased region" description="Basic and acidic residues" evidence="3">
    <location>
        <begin position="1830"/>
        <end position="1841"/>
    </location>
</feature>
<feature type="coiled-coil region" evidence="2">
    <location>
        <begin position="431"/>
        <end position="458"/>
    </location>
</feature>
<keyword evidence="7" id="KW-1185">Reference proteome</keyword>
<keyword evidence="2" id="KW-0175">Coiled coil</keyword>
<dbReference type="InterPro" id="IPR018247">
    <property type="entry name" value="EF_Hand_1_Ca_BS"/>
</dbReference>
<keyword evidence="1" id="KW-0106">Calcium</keyword>
<dbReference type="Gene3D" id="1.10.238.10">
    <property type="entry name" value="EF-hand"/>
    <property type="match status" value="1"/>
</dbReference>
<name>U6KX28_EIMTE</name>
<protein>
    <submittedName>
        <fullName evidence="6">cAMP-dependent protein kinase regulatory subunit, putative</fullName>
    </submittedName>
</protein>
<evidence type="ECO:0000256" key="1">
    <source>
        <dbReference type="ARBA" id="ARBA00022837"/>
    </source>
</evidence>
<sequence>MQLGGRTPGPMPGAAAPPGSSGSGATSSEAPAPTEIKNSLEARKPGTSEPPQWGIKRTSSILLELEAGEREAEEKKTLNSRLFELGTELRKVRQVNNILEAENADLRERILHQAEKYPEAAEIRGLARRYGPELATSISLLIDENKALRLKLQSSIRAQARLQATATRLGDALRDHEERAYAKELEAAGSRVAPEAAAKASQYAQKVGTISPWAPDISVPRAESPNSGNFVQRYCACSEKLQEILDCIDFQIKDYERGVWQTQVNVLEEERDNLMLKTIVMRQRLAEVQARIVSDPFLAARFGGAGAAQEALGLGDGRNAMTELRDTIVQLATAQDINVELERRLASERNISRSWQANLRALQRELRDHLSDLAVAARASGLRCDLLRGTIAQAGEAAALREIQGFTRSEKESLRLLRLARDRIAADAHRIESYSIRVRELEQEVADLRCDMTRLEKGDREEWEEGAHMLDCEYKGPVALTGSNIVAADTDSRAAALRTAKELLIGRAETQKVVDAVQDRICELREQEKNLLASADGCERVSNLHQGDSAILSVDQPETDSAPLVGQSGHQNPYSKLYDALTTDRAREVLRRLVVLRRIASTATVSVEEARKAAESTGETNLNLNDSYGIVALKKIRNDIDQREVTLQQAEEAMRARLALRRAEAEHKKKLRKKEEEFEEQRRKDSIEAREELMKQQREYEQQLEKERDRCESLRKEIELQAMELDLQRQLAEERIRERSRQQNSELEDELHKLRKEHRELEFEVQRVKAEAARETLALKSAATEERATLSAAVQAAERKAKVALDLVKEKEQELKDMENRLKQSIGSNHTSPSLPTPLAEKKGSKAALKKLQAVAQKVAMGQTFTRLARNKRPKTITPGACKQNRSVGGGNQLGKAGPAVLSPRSSFKEFVLGKYTSLASAFRHMDVDHSGIVKISEFANFVDDLGMNLPFSDTHDLYNTLSAPCDGMLVLSNFYKNLLEAFTSVSSARSYKIFGDVEQPFNDAKIPPDGRVTKEQFVTIAGEAGITLSCANALWRDMDRSNRGSLQRENVLLLLEDNVDREEVERVEQGATNLLNNVLNVFSGTTKAPKPEAKICRRSSFKKLTYTAARQALGFTPSEAQVDAVLADSPPWDCMYPEDRKAMIADMKPRTVGKGQLIQAEEDHNCPLYVILKGSVDIFQPGFIQYRLLENISAPCLLYSEEIMEGMPNTTCAKADQAEDVFLYSLDRSVFERSYERLAVQRQREVEDYQKLLRKVPVVNKLAPELLKCLAAGETASRVLMVKDGEAAAVGFADIDDEVEIRVFRSLDFFGDITTVQGRSHTASVRARTDCTVLSIDSDVFYSVLRKLEMEFRRRSGRSATVDRSIMNLHSRAGHRNALEDDPHSRSPSEALEEDVEGDKSSPGESLEGSQITSTALAIPTQGKALAIPTQEKTLVDHDLIERLLQEDIERTREECNLLLEGLPVLKDLPKERRHEICNRMSLEIYSPHQAIVLQGEAPDKFYVLESGTVSTEIYLGCGKMQKISEMTSGSFFGEMSILQHVPRSAYVIALTPVYVYALKAADFEELLGDMHVAFLEHAKSMYSQKIVKRIIAKEESTPLSEEEVPQVVQLLSGVPVINLLSVEQLQGLARAFKVEEVREREIIMHEGDPADKFYIVLEGMASIQKSPEPGKPRKEIAVVTAGDYLGEIGFINNQPRTASCVAKTKVKLLYLGRAEFDKHLGHLADAFLQKAESTYSTPEVDMPAWLLSAKAQGAFYTPSSIKDSPEEPDETISTGSLTRTSDEAEAKAYKEKKEKKKSSDSSHKADSEHSGGSHDDEEKKKKKKKKPGGKEVSKDKDKAPIMTSSGAAVPITAGDLDRLRELVVGTFKNKYGSLAHAFAEMDVNKSDIVDADEFYAFTKKSNIRGFQKQEIDALFDELCRPIKGRLVVGNLYRNARGVEPSGAEIHLRAVEIYGSALNAFLKIASIDGKDLCTRENFTSLSANVGVDSDKAESIWDEYTKGVHSSDDRITLSTLIGLMSGEISLRNSSLLCHLTDTPEIRSCLDIDASWGVGGVLCSARLCLVTTTACLINFGSLSCANHASGFELAESHFSPLVAASLQSCPRS</sequence>
<feature type="domain" description="EF-hand" evidence="5">
    <location>
        <begin position="914"/>
        <end position="949"/>
    </location>
</feature>
<feature type="compositionally biased region" description="Polar residues" evidence="3">
    <location>
        <begin position="823"/>
        <end position="834"/>
    </location>
</feature>
<dbReference type="EMBL" id="HG675722">
    <property type="protein sequence ID" value="CDJ42511.1"/>
    <property type="molecule type" value="Genomic_DNA"/>
</dbReference>
<feature type="region of interest" description="Disordered" evidence="3">
    <location>
        <begin position="823"/>
        <end position="843"/>
    </location>
</feature>
<proteinExistence type="predicted"/>
<dbReference type="InterPro" id="IPR011992">
    <property type="entry name" value="EF-hand-dom_pair"/>
</dbReference>
<evidence type="ECO:0000256" key="3">
    <source>
        <dbReference type="SAM" id="MobiDB-lite"/>
    </source>
</evidence>
<dbReference type="SMART" id="SM00054">
    <property type="entry name" value="EFh"/>
    <property type="match status" value="2"/>
</dbReference>
<dbReference type="Pfam" id="PF00027">
    <property type="entry name" value="cNMP_binding"/>
    <property type="match status" value="3"/>
</dbReference>
<keyword evidence="6" id="KW-0418">Kinase</keyword>
<dbReference type="Proteomes" id="UP000030747">
    <property type="component" value="Unassembled WGS sequence"/>
</dbReference>
<reference evidence="6" key="1">
    <citation type="submission" date="2013-10" db="EMBL/GenBank/DDBJ databases">
        <title>Genomic analysis of the causative agents of coccidiosis in chickens.</title>
        <authorList>
            <person name="Reid A.J."/>
            <person name="Blake D."/>
            <person name="Billington K."/>
            <person name="Browne H."/>
            <person name="Dunn M."/>
            <person name="Hung S."/>
            <person name="Kawahara F."/>
            <person name="Miranda-Saavedra D."/>
            <person name="Mourier T."/>
            <person name="Nagra H."/>
            <person name="Otto T.D."/>
            <person name="Rawlings N."/>
            <person name="Sanchez A."/>
            <person name="Sanders M."/>
            <person name="Subramaniam C."/>
            <person name="Tay Y."/>
            <person name="Dear P."/>
            <person name="Doerig C."/>
            <person name="Gruber A."/>
            <person name="Parkinson J."/>
            <person name="Shirley M."/>
            <person name="Wan K.L."/>
            <person name="Berriman M."/>
            <person name="Tomley F."/>
            <person name="Pain A."/>
        </authorList>
    </citation>
    <scope>NUCLEOTIDE SEQUENCE [LARGE SCALE GENOMIC DNA]</scope>
    <source>
        <strain evidence="6">Houghton</strain>
    </source>
</reference>